<evidence type="ECO:0000313" key="2">
    <source>
        <dbReference type="EMBL" id="EYD78064.1"/>
    </source>
</evidence>
<dbReference type="InterPro" id="IPR036188">
    <property type="entry name" value="FAD/NAD-bd_sf"/>
</dbReference>
<dbReference type="InterPro" id="IPR006905">
    <property type="entry name" value="Flavin_halogenase"/>
</dbReference>
<accession>A0A017HWG3</accession>
<dbReference type="STRING" id="442562.Rumeso_00401"/>
<dbReference type="SUPFAM" id="SSF51905">
    <property type="entry name" value="FAD/NAD(P)-binding domain"/>
    <property type="match status" value="1"/>
</dbReference>
<sequence>MQEAHLFQHLIWKKRGPFAEVNGKRVPAGPFHYAFHFDQALVGAWLRKKAKGIRHLDAQVTGVETGGDGVAALHLDTGERVDGDLFIDASGFRRRLVSELPFEWVSFSEMLPNNRALPFWLDLKDGEEIDPVTGAWAQGHGWMWKIPTQGRFGCGYVFCDAYISIEEAQAEIERALGHPIEPRGDIRINPGRQPGRLGGERRGGGACVVLPRAAGGDLDPRDHRAAHLPDGVDGPAGGRGALQRHRRSASGGLSGLRAAALRVGAA</sequence>
<keyword evidence="3" id="KW-1185">Reference proteome</keyword>
<reference evidence="2 3" key="1">
    <citation type="submission" date="2013-02" db="EMBL/GenBank/DDBJ databases">
        <authorList>
            <person name="Fiebig A."/>
            <person name="Goeker M."/>
            <person name="Klenk H.-P.P."/>
        </authorList>
    </citation>
    <scope>NUCLEOTIDE SEQUENCE [LARGE SCALE GENOMIC DNA]</scope>
    <source>
        <strain evidence="2 3">DSM 19309</strain>
    </source>
</reference>
<gene>
    <name evidence="2" type="ORF">Rumeso_00401</name>
</gene>
<dbReference type="GO" id="GO:0004497">
    <property type="term" value="F:monooxygenase activity"/>
    <property type="evidence" value="ECO:0007669"/>
    <property type="project" value="InterPro"/>
</dbReference>
<dbReference type="PANTHER" id="PTHR43747">
    <property type="entry name" value="FAD-BINDING PROTEIN"/>
    <property type="match status" value="1"/>
</dbReference>
<dbReference type="Pfam" id="PF04820">
    <property type="entry name" value="Trp_halogenase"/>
    <property type="match status" value="1"/>
</dbReference>
<proteinExistence type="predicted"/>
<dbReference type="PANTHER" id="PTHR43747:SF4">
    <property type="entry name" value="FLAVIN-DEPENDENT TRYPTOPHAN HALOGENASE"/>
    <property type="match status" value="1"/>
</dbReference>
<feature type="compositionally biased region" description="Basic and acidic residues" evidence="1">
    <location>
        <begin position="218"/>
        <end position="227"/>
    </location>
</feature>
<organism evidence="2 3">
    <name type="scientific">Rubellimicrobium mesophilum DSM 19309</name>
    <dbReference type="NCBI Taxonomy" id="442562"/>
    <lineage>
        <taxon>Bacteria</taxon>
        <taxon>Pseudomonadati</taxon>
        <taxon>Pseudomonadota</taxon>
        <taxon>Alphaproteobacteria</taxon>
        <taxon>Rhodobacterales</taxon>
        <taxon>Roseobacteraceae</taxon>
        <taxon>Rubellimicrobium</taxon>
    </lineage>
</organism>
<protein>
    <submittedName>
        <fullName evidence="2">Tryptophan halogenase, putative</fullName>
    </submittedName>
</protein>
<dbReference type="EMBL" id="AOSK01000018">
    <property type="protein sequence ID" value="EYD78064.1"/>
    <property type="molecule type" value="Genomic_DNA"/>
</dbReference>
<evidence type="ECO:0000313" key="3">
    <source>
        <dbReference type="Proteomes" id="UP000019666"/>
    </source>
</evidence>
<dbReference type="AlphaFoldDB" id="A0A017HWG3"/>
<name>A0A017HWG3_9RHOB</name>
<dbReference type="InterPro" id="IPR050816">
    <property type="entry name" value="Flavin-dep_Halogenase_NPB"/>
</dbReference>
<comment type="caution">
    <text evidence="2">The sequence shown here is derived from an EMBL/GenBank/DDBJ whole genome shotgun (WGS) entry which is preliminary data.</text>
</comment>
<dbReference type="Proteomes" id="UP000019666">
    <property type="component" value="Unassembled WGS sequence"/>
</dbReference>
<dbReference type="HOGENOM" id="CLU_1045395_0_0_5"/>
<feature type="region of interest" description="Disordered" evidence="1">
    <location>
        <begin position="218"/>
        <end position="250"/>
    </location>
</feature>
<evidence type="ECO:0000256" key="1">
    <source>
        <dbReference type="SAM" id="MobiDB-lite"/>
    </source>
</evidence>
<dbReference type="Gene3D" id="3.50.50.60">
    <property type="entry name" value="FAD/NAD(P)-binding domain"/>
    <property type="match status" value="1"/>
</dbReference>